<dbReference type="GO" id="GO:0016579">
    <property type="term" value="P:protein deubiquitination"/>
    <property type="evidence" value="ECO:0007669"/>
    <property type="project" value="InterPro"/>
</dbReference>
<gene>
    <name evidence="12" type="ORF">A7U60_g7089</name>
</gene>
<dbReference type="Pfam" id="PF00443">
    <property type="entry name" value="UCH"/>
    <property type="match status" value="1"/>
</dbReference>
<evidence type="ECO:0000256" key="1">
    <source>
        <dbReference type="ARBA" id="ARBA00000707"/>
    </source>
</evidence>
<dbReference type="Gene3D" id="3.10.20.90">
    <property type="entry name" value="Phosphatidylinositol 3-kinase Catalytic Subunit, Chain A, domain 1"/>
    <property type="match status" value="1"/>
</dbReference>
<dbReference type="SUPFAM" id="SSF54236">
    <property type="entry name" value="Ubiquitin-like"/>
    <property type="match status" value="1"/>
</dbReference>
<evidence type="ECO:0000259" key="10">
    <source>
        <dbReference type="PROSITE" id="PS50235"/>
    </source>
</evidence>
<feature type="compositionally biased region" description="Basic and acidic residues" evidence="8">
    <location>
        <begin position="606"/>
        <end position="622"/>
    </location>
</feature>
<dbReference type="InterPro" id="IPR050164">
    <property type="entry name" value="Peptidase_C19"/>
</dbReference>
<dbReference type="SUPFAM" id="SSF54001">
    <property type="entry name" value="Cysteine proteinases"/>
    <property type="match status" value="1"/>
</dbReference>
<dbReference type="AlphaFoldDB" id="A0A9Q5HU50"/>
<feature type="domain" description="Ubiquitin-like" evidence="9">
    <location>
        <begin position="1051"/>
        <end position="1117"/>
    </location>
</feature>
<dbReference type="PANTHER" id="PTHR24006">
    <property type="entry name" value="UBIQUITIN CARBOXYL-TERMINAL HYDROLASE"/>
    <property type="match status" value="1"/>
</dbReference>
<dbReference type="InterPro" id="IPR044743">
    <property type="entry name" value="Ubl_USP48"/>
</dbReference>
<proteinExistence type="inferred from homology"/>
<dbReference type="PROSITE" id="PS00972">
    <property type="entry name" value="USP_1"/>
    <property type="match status" value="1"/>
</dbReference>
<dbReference type="InterPro" id="IPR035927">
    <property type="entry name" value="DUSP-like_sf"/>
</dbReference>
<dbReference type="Gene3D" id="3.30.2230.10">
    <property type="entry name" value="DUSP-like"/>
    <property type="match status" value="1"/>
</dbReference>
<evidence type="ECO:0000256" key="5">
    <source>
        <dbReference type="ARBA" id="ARBA00022786"/>
    </source>
</evidence>
<name>A0A9Q5HU50_SANBA</name>
<dbReference type="Gene3D" id="3.90.70.10">
    <property type="entry name" value="Cysteine proteinases"/>
    <property type="match status" value="1"/>
</dbReference>
<comment type="similarity">
    <text evidence="2">Belongs to the peptidase C19 family.</text>
</comment>
<dbReference type="InterPro" id="IPR018200">
    <property type="entry name" value="USP_CS"/>
</dbReference>
<dbReference type="GO" id="GO:0005634">
    <property type="term" value="C:nucleus"/>
    <property type="evidence" value="ECO:0007669"/>
    <property type="project" value="TreeGrafter"/>
</dbReference>
<keyword evidence="5" id="KW-0833">Ubl conjugation pathway</keyword>
<dbReference type="GO" id="GO:0005829">
    <property type="term" value="C:cytosol"/>
    <property type="evidence" value="ECO:0007669"/>
    <property type="project" value="TreeGrafter"/>
</dbReference>
<dbReference type="EMBL" id="LNZH02000206">
    <property type="protein sequence ID" value="OCB85955.1"/>
    <property type="molecule type" value="Genomic_DNA"/>
</dbReference>
<dbReference type="OrthoDB" id="289038at2759"/>
<comment type="catalytic activity">
    <reaction evidence="1">
        <text>Thiol-dependent hydrolysis of ester, thioester, amide, peptide and isopeptide bonds formed by the C-terminal Gly of ubiquitin (a 76-residue protein attached to proteins as an intracellular targeting signal).</text>
        <dbReference type="EC" id="3.4.19.12"/>
    </reaction>
</comment>
<dbReference type="Proteomes" id="UP000757232">
    <property type="component" value="Unassembled WGS sequence"/>
</dbReference>
<evidence type="ECO:0000256" key="6">
    <source>
        <dbReference type="ARBA" id="ARBA00022801"/>
    </source>
</evidence>
<dbReference type="InterPro" id="IPR000626">
    <property type="entry name" value="Ubiquitin-like_dom"/>
</dbReference>
<keyword evidence="4" id="KW-0645">Protease</keyword>
<evidence type="ECO:0000256" key="4">
    <source>
        <dbReference type="ARBA" id="ARBA00022670"/>
    </source>
</evidence>
<dbReference type="EC" id="3.4.19.12" evidence="3"/>
<dbReference type="GO" id="GO:0006508">
    <property type="term" value="P:proteolysis"/>
    <property type="evidence" value="ECO:0007669"/>
    <property type="project" value="UniProtKB-KW"/>
</dbReference>
<dbReference type="InterPro" id="IPR029071">
    <property type="entry name" value="Ubiquitin-like_domsf"/>
</dbReference>
<evidence type="ECO:0000256" key="8">
    <source>
        <dbReference type="SAM" id="MobiDB-lite"/>
    </source>
</evidence>
<dbReference type="Pfam" id="PF00240">
    <property type="entry name" value="ubiquitin"/>
    <property type="match status" value="1"/>
</dbReference>
<feature type="region of interest" description="Disordered" evidence="8">
    <location>
        <begin position="605"/>
        <end position="633"/>
    </location>
</feature>
<evidence type="ECO:0000313" key="13">
    <source>
        <dbReference type="Proteomes" id="UP000757232"/>
    </source>
</evidence>
<dbReference type="GO" id="GO:0004197">
    <property type="term" value="F:cysteine-type endopeptidase activity"/>
    <property type="evidence" value="ECO:0007669"/>
    <property type="project" value="InterPro"/>
</dbReference>
<feature type="domain" description="DUSP" evidence="11">
    <location>
        <begin position="841"/>
        <end position="957"/>
    </location>
</feature>
<dbReference type="InterPro" id="IPR038765">
    <property type="entry name" value="Papain-like_cys_pep_sf"/>
</dbReference>
<sequence length="1202" mass="137337">MREKRKRNVTSTTKGLSAGEKLNRNRLLAECDLRWNWIGTEVKHVSEITRDHCLRAAGLVVPGSKRPCPNKFAKPKRRQSFPHQTVLNSEDSEDVIVISDEDEDVSCEKKRCRDNPYCLNYLGQEKWEDEDKAQETYLRLHLRRESPHSLSKGANPVGLKNLGATCYANAFLQVWFQDLAFRSGVYRCQPSGSNVLKFKDSPIFQLQVTFTALQEGSLSVFNPIKLVESLRLRTSEQQDAQEFSKLFMSHLDDEFKKQGDPELRPLLPSQFEGKMINATVCDKCKTRSERETSFLELEVNLEKNGVLEDRIASLLAPERLDENNKYLCSVCEGLQNATRYTEIRSLPPVLHISLLRFVYDLTTYERKKSKLALKFPPYLNMKPFLLSSDPNQMETDDVNSSEIYELRGVLLHKGPSAYHGHYEAQVYNQEMKKWYQFNDEVVTPLSSFFSPKPTASTNSEPKVVDSEEEEGRPAKRQKRTANSRRVEDSDDEEMLSTSKEVKYLSSKDAYMLIYARRQDPKQANARPLTPPSEALELIRSCNEAHRKVCEEYDALREEKKAEFAKAREIMRDVYLSWNVMSAYESSVIVSKAALARWLQAPLTPVEPEKGKQPRMDEDRKGIPPECEATNETSDTEMAFPDKVTLGSEDSSSIRKVIDSTNLLCPHDASMQMGLLNPRRDKDMKIISRVARDKLIQYGFTFIPEFSVESVCERCVEDEFSEKLYQMEHPRLVAEFNEVSATETENEGYWISKAWLKDWQLNKPKMHVSSQPDPSPENDSALDFRSHVYCKHNNLAINAATRRRISLEAVLLLKRLFKDWNPPRWDAETCPTCDVDVHISKESKLEQRKKAENEKAQFYRVNNDDLFGQQGLLPNSTCAVIPSEFIHRWRKWLVRPGEAMRPTDIDTQSMLCDHGKLILDLSDKTDLDNDLAVLTMPEWDHLRTFYNSGPPIKVECLTGPDEDGHDRMCVRSELPCCWECRTKRRLDYLSATLTIIRLDKGADPASQPKQSRDILGSMAASFDANGKQNIFASQSNTIYVGKTNGIRQSRRLKEGKNSGRLQIQAQREWSIKDVKVAINKAFKVPTISQRLYYNGVELDDNSKTIAELKILNKDILYLKEVNEDTIVLDSDNDNEVGKKPKRQVEGDAFKGTLLSSGSSPPSDDDLPNVNASLESPAYQKQCSLCTLYNPHNAKRCGACESEL</sequence>
<keyword evidence="13" id="KW-1185">Reference proteome</keyword>
<evidence type="ECO:0000259" key="11">
    <source>
        <dbReference type="PROSITE" id="PS51283"/>
    </source>
</evidence>
<dbReference type="InterPro" id="IPR006615">
    <property type="entry name" value="Pept_C19_DUSP"/>
</dbReference>
<evidence type="ECO:0000256" key="3">
    <source>
        <dbReference type="ARBA" id="ARBA00012759"/>
    </source>
</evidence>
<evidence type="ECO:0000256" key="2">
    <source>
        <dbReference type="ARBA" id="ARBA00009085"/>
    </source>
</evidence>
<evidence type="ECO:0000256" key="7">
    <source>
        <dbReference type="ARBA" id="ARBA00022807"/>
    </source>
</evidence>
<dbReference type="GO" id="GO:0004843">
    <property type="term" value="F:cysteine-type deubiquitinase activity"/>
    <property type="evidence" value="ECO:0007669"/>
    <property type="project" value="UniProtKB-EC"/>
</dbReference>
<evidence type="ECO:0000259" key="9">
    <source>
        <dbReference type="PROSITE" id="PS50053"/>
    </source>
</evidence>
<dbReference type="PROSITE" id="PS50053">
    <property type="entry name" value="UBIQUITIN_2"/>
    <property type="match status" value="1"/>
</dbReference>
<dbReference type="PROSITE" id="PS51283">
    <property type="entry name" value="DUSP"/>
    <property type="match status" value="1"/>
</dbReference>
<dbReference type="InterPro" id="IPR028889">
    <property type="entry name" value="USP"/>
</dbReference>
<dbReference type="CDD" id="cd01795">
    <property type="entry name" value="Ubl_USP48"/>
    <property type="match status" value="1"/>
</dbReference>
<comment type="caution">
    <text evidence="12">The sequence shown here is derived from an EMBL/GenBank/DDBJ whole genome shotgun (WGS) entry which is preliminary data.</text>
</comment>
<feature type="domain" description="USP" evidence="10">
    <location>
        <begin position="157"/>
        <end position="517"/>
    </location>
</feature>
<feature type="compositionally biased region" description="Polar residues" evidence="8">
    <location>
        <begin position="448"/>
        <end position="460"/>
    </location>
</feature>
<dbReference type="PROSITE" id="PS50235">
    <property type="entry name" value="USP_3"/>
    <property type="match status" value="1"/>
</dbReference>
<dbReference type="InterPro" id="IPR001394">
    <property type="entry name" value="Peptidase_C19_UCH"/>
</dbReference>
<dbReference type="SUPFAM" id="SSF143791">
    <property type="entry name" value="DUSP-like"/>
    <property type="match status" value="1"/>
</dbReference>
<feature type="region of interest" description="Disordered" evidence="8">
    <location>
        <begin position="448"/>
        <end position="498"/>
    </location>
</feature>
<dbReference type="PROSITE" id="PS00973">
    <property type="entry name" value="USP_2"/>
    <property type="match status" value="1"/>
</dbReference>
<protein>
    <recommendedName>
        <fullName evidence="3">ubiquitinyl hydrolase 1</fullName>
        <ecNumber evidence="3">3.4.19.12</ecNumber>
    </recommendedName>
</protein>
<feature type="region of interest" description="Disordered" evidence="8">
    <location>
        <begin position="1150"/>
        <end position="1170"/>
    </location>
</feature>
<dbReference type="PANTHER" id="PTHR24006:SF888">
    <property type="entry name" value="UBIQUITIN CARBOXYL-TERMINAL HYDROLASE 30"/>
    <property type="match status" value="1"/>
</dbReference>
<keyword evidence="7" id="KW-0788">Thiol protease</keyword>
<keyword evidence="6" id="KW-0378">Hydrolase</keyword>
<dbReference type="SMART" id="SM00213">
    <property type="entry name" value="UBQ"/>
    <property type="match status" value="1"/>
</dbReference>
<reference evidence="12" key="1">
    <citation type="submission" date="2016-06" db="EMBL/GenBank/DDBJ databases">
        <title>Draft Genome sequence of the fungus Inonotus baumii.</title>
        <authorList>
            <person name="Zhu H."/>
            <person name="Lin W."/>
        </authorList>
    </citation>
    <scope>NUCLEOTIDE SEQUENCE</scope>
    <source>
        <strain evidence="12">821</strain>
    </source>
</reference>
<evidence type="ECO:0000313" key="12">
    <source>
        <dbReference type="EMBL" id="OCB85955.1"/>
    </source>
</evidence>
<organism evidence="12 13">
    <name type="scientific">Sanghuangporus baumii</name>
    <name type="common">Phellinus baumii</name>
    <dbReference type="NCBI Taxonomy" id="108892"/>
    <lineage>
        <taxon>Eukaryota</taxon>
        <taxon>Fungi</taxon>
        <taxon>Dikarya</taxon>
        <taxon>Basidiomycota</taxon>
        <taxon>Agaricomycotina</taxon>
        <taxon>Agaricomycetes</taxon>
        <taxon>Hymenochaetales</taxon>
        <taxon>Hymenochaetaceae</taxon>
        <taxon>Sanghuangporus</taxon>
    </lineage>
</organism>
<accession>A0A9Q5HU50</accession>